<evidence type="ECO:0000313" key="1">
    <source>
        <dbReference type="EMBL" id="MBB6563147.1"/>
    </source>
</evidence>
<reference evidence="1 2" key="1">
    <citation type="submission" date="2020-08" db="EMBL/GenBank/DDBJ databases">
        <title>Functional genomics of gut bacteria from endangered species of beetles.</title>
        <authorList>
            <person name="Carlos-Shanley C."/>
        </authorList>
    </citation>
    <scope>NUCLEOTIDE SEQUENCE [LARGE SCALE GENOMIC DNA]</scope>
    <source>
        <strain evidence="1 2">S00198</strain>
    </source>
</reference>
<gene>
    <name evidence="1" type="ORF">HNP48_005866</name>
</gene>
<proteinExistence type="predicted"/>
<comment type="caution">
    <text evidence="1">The sequence shown here is derived from an EMBL/GenBank/DDBJ whole genome shotgun (WGS) entry which is preliminary data.</text>
</comment>
<feature type="non-terminal residue" evidence="1">
    <location>
        <position position="1"/>
    </location>
</feature>
<organism evidence="1 2">
    <name type="scientific">Acidovorax soli</name>
    <dbReference type="NCBI Taxonomy" id="592050"/>
    <lineage>
        <taxon>Bacteria</taxon>
        <taxon>Pseudomonadati</taxon>
        <taxon>Pseudomonadota</taxon>
        <taxon>Betaproteobacteria</taxon>
        <taxon>Burkholderiales</taxon>
        <taxon>Comamonadaceae</taxon>
        <taxon>Acidovorax</taxon>
    </lineage>
</organism>
<accession>A0A7X0UC91</accession>
<dbReference type="Proteomes" id="UP000575083">
    <property type="component" value="Unassembled WGS sequence"/>
</dbReference>
<dbReference type="EMBL" id="JACHLK010000017">
    <property type="protein sequence ID" value="MBB6563147.1"/>
    <property type="molecule type" value="Genomic_DNA"/>
</dbReference>
<name>A0A7X0UC91_9BURK</name>
<sequence length="39" mass="3904">DIMAGGTSAAELVVMAANLDLNATRIDLVGLAAKGLEFA</sequence>
<dbReference type="AlphaFoldDB" id="A0A7X0UC91"/>
<keyword evidence="2" id="KW-1185">Reference proteome</keyword>
<evidence type="ECO:0000313" key="2">
    <source>
        <dbReference type="Proteomes" id="UP000575083"/>
    </source>
</evidence>
<protein>
    <submittedName>
        <fullName evidence="1">Uncharacterized protein</fullName>
    </submittedName>
</protein>